<evidence type="ECO:0000313" key="11">
    <source>
        <dbReference type="Proteomes" id="UP000315252"/>
    </source>
</evidence>
<comment type="caution">
    <text evidence="10">The sequence shown here is derived from an EMBL/GenBank/DDBJ whole genome shotgun (WGS) entry which is preliminary data.</text>
</comment>
<dbReference type="Proteomes" id="UP000315252">
    <property type="component" value="Unassembled WGS sequence"/>
</dbReference>
<keyword evidence="7" id="KW-0804">Transcription</keyword>
<dbReference type="SUPFAM" id="SSF55781">
    <property type="entry name" value="GAF domain-like"/>
    <property type="match status" value="1"/>
</dbReference>
<keyword evidence="2" id="KW-0067">ATP-binding</keyword>
<reference evidence="10 11" key="1">
    <citation type="submission" date="2019-06" db="EMBL/GenBank/DDBJ databases">
        <title>Whole genome sequence for Rhodospirillaceae sp. R148.</title>
        <authorList>
            <person name="Wang G."/>
        </authorList>
    </citation>
    <scope>NUCLEOTIDE SEQUENCE [LARGE SCALE GENOMIC DNA]</scope>
    <source>
        <strain evidence="10 11">R148</strain>
    </source>
</reference>
<evidence type="ECO:0000256" key="6">
    <source>
        <dbReference type="ARBA" id="ARBA00023159"/>
    </source>
</evidence>
<evidence type="ECO:0000256" key="5">
    <source>
        <dbReference type="ARBA" id="ARBA00023125"/>
    </source>
</evidence>
<dbReference type="InterPro" id="IPR029016">
    <property type="entry name" value="GAF-like_dom_sf"/>
</dbReference>
<dbReference type="PROSITE" id="PS00675">
    <property type="entry name" value="SIGMA54_INTERACT_1"/>
    <property type="match status" value="1"/>
</dbReference>
<evidence type="ECO:0000256" key="7">
    <source>
        <dbReference type="ARBA" id="ARBA00023163"/>
    </source>
</evidence>
<dbReference type="InterPro" id="IPR002197">
    <property type="entry name" value="HTH_Fis"/>
</dbReference>
<dbReference type="InterPro" id="IPR003018">
    <property type="entry name" value="GAF"/>
</dbReference>
<gene>
    <name evidence="10" type="ORF">FKG95_22895</name>
</gene>
<keyword evidence="1" id="KW-0547">Nucleotide-binding</keyword>
<dbReference type="OrthoDB" id="9770562at2"/>
<evidence type="ECO:0000256" key="1">
    <source>
        <dbReference type="ARBA" id="ARBA00022741"/>
    </source>
</evidence>
<dbReference type="Pfam" id="PF01590">
    <property type="entry name" value="GAF"/>
    <property type="match status" value="1"/>
</dbReference>
<evidence type="ECO:0000256" key="8">
    <source>
        <dbReference type="SAM" id="MobiDB-lite"/>
    </source>
</evidence>
<dbReference type="Gene3D" id="3.30.450.40">
    <property type="match status" value="1"/>
</dbReference>
<keyword evidence="6" id="KW-0010">Activator</keyword>
<dbReference type="CDD" id="cd00009">
    <property type="entry name" value="AAA"/>
    <property type="match status" value="1"/>
</dbReference>
<dbReference type="InterPro" id="IPR002078">
    <property type="entry name" value="Sigma_54_int"/>
</dbReference>
<dbReference type="SMART" id="SM00382">
    <property type="entry name" value="AAA"/>
    <property type="match status" value="1"/>
</dbReference>
<organism evidence="10 11">
    <name type="scientific">Denitrobaculum tricleocarpae</name>
    <dbReference type="NCBI Taxonomy" id="2591009"/>
    <lineage>
        <taxon>Bacteria</taxon>
        <taxon>Pseudomonadati</taxon>
        <taxon>Pseudomonadota</taxon>
        <taxon>Alphaproteobacteria</taxon>
        <taxon>Rhodospirillales</taxon>
        <taxon>Rhodospirillaceae</taxon>
        <taxon>Denitrobaculum</taxon>
    </lineage>
</organism>
<evidence type="ECO:0000259" key="9">
    <source>
        <dbReference type="PROSITE" id="PS50045"/>
    </source>
</evidence>
<evidence type="ECO:0000256" key="2">
    <source>
        <dbReference type="ARBA" id="ARBA00022840"/>
    </source>
</evidence>
<feature type="region of interest" description="Disordered" evidence="8">
    <location>
        <begin position="319"/>
        <end position="341"/>
    </location>
</feature>
<name>A0A545TEV6_9PROT</name>
<dbReference type="Gene3D" id="3.40.50.300">
    <property type="entry name" value="P-loop containing nucleotide triphosphate hydrolases"/>
    <property type="match status" value="1"/>
</dbReference>
<dbReference type="EMBL" id="VHSH01000009">
    <property type="protein sequence ID" value="TQV75762.1"/>
    <property type="molecule type" value="Genomic_DNA"/>
</dbReference>
<dbReference type="InterPro" id="IPR027417">
    <property type="entry name" value="P-loop_NTPase"/>
</dbReference>
<keyword evidence="4" id="KW-0805">Transcription regulation</keyword>
<dbReference type="InterPro" id="IPR003593">
    <property type="entry name" value="AAA+_ATPase"/>
</dbReference>
<dbReference type="PROSITE" id="PS50045">
    <property type="entry name" value="SIGMA54_INTERACT_4"/>
    <property type="match status" value="1"/>
</dbReference>
<dbReference type="PRINTS" id="PR01590">
    <property type="entry name" value="HTHFIS"/>
</dbReference>
<protein>
    <submittedName>
        <fullName evidence="10">Sigma-54-dependent Fis family transcriptional regulator</fullName>
    </submittedName>
</protein>
<dbReference type="PANTHER" id="PTHR32071:SF77">
    <property type="entry name" value="TRANSCRIPTIONAL REGULATORY PROTEIN"/>
    <property type="match status" value="1"/>
</dbReference>
<dbReference type="PANTHER" id="PTHR32071">
    <property type="entry name" value="TRANSCRIPTIONAL REGULATORY PROTEIN"/>
    <property type="match status" value="1"/>
</dbReference>
<dbReference type="FunFam" id="3.40.50.300:FF:000006">
    <property type="entry name" value="DNA-binding transcriptional regulator NtrC"/>
    <property type="match status" value="1"/>
</dbReference>
<evidence type="ECO:0000256" key="3">
    <source>
        <dbReference type="ARBA" id="ARBA00023012"/>
    </source>
</evidence>
<dbReference type="InterPro" id="IPR058031">
    <property type="entry name" value="AAA_lid_NorR"/>
</dbReference>
<evidence type="ECO:0000313" key="10">
    <source>
        <dbReference type="EMBL" id="TQV75762.1"/>
    </source>
</evidence>
<feature type="domain" description="Sigma-54 factor interaction" evidence="9">
    <location>
        <begin position="347"/>
        <end position="574"/>
    </location>
</feature>
<dbReference type="AlphaFoldDB" id="A0A545TEV6"/>
<dbReference type="GO" id="GO:0006355">
    <property type="term" value="P:regulation of DNA-templated transcription"/>
    <property type="evidence" value="ECO:0007669"/>
    <property type="project" value="InterPro"/>
</dbReference>
<sequence length="647" mass="71091">MNLDGGAETRHVKRVLAAIAHDAAVSNPKSGSKRNRVPRTIEASWRRCVLSHGIEPHKVRQPVILSHVEVTPLRDRFDVLKSIFAPELDRLHERLAKLDYVVLLANADGITVDVRCSDEIDKEARDSGLYPGVIWKEDFQGTNGVGTCLATGQPISVVMDDHFAIHNTPLTCTVAPIYSPDQELIAALDVSTPRPTDHQTQQLVMQIVANAARRIENQLFMAHFQSGHAIVALSQDSRFSDLASATLLAMSSGGRVAAWSPAAKTLLDPVIERSTMEYRLQDQVDLFIRTRAEGEEPIVLEDVTSGRFFARCLSDGETVQRQKSGPQARAKPRARQEPTSKQISEVIVGADPVMERNFALAARIVDAGLPILVTGETGSGKEVFAKHLHRISARAKGPFVAVNCAAIPETLIEGELFGYRPGAFTGAAKSGYRGKVAEANGGVLFLDEIGDMPLELQTRLLRVLSEMELTPLGGAPIALDLLVISSTHQDLEALVAEGRFREDLFYRIAGANLTIPPLRARRDRRLFITEMFEGLCDAAGRDLTLTPEVLHLFETYPWPGNVRELQQILRYAIAVSESETVELTALPARLTAALEPRAASSHKTETERLVIEQTLKRCHGKVSAAAELLGISRSTMHRRMKRLGVKR</sequence>
<dbReference type="RefSeq" id="WP_142898750.1">
    <property type="nucleotide sequence ID" value="NZ_ML660060.1"/>
</dbReference>
<dbReference type="GO" id="GO:0005524">
    <property type="term" value="F:ATP binding"/>
    <property type="evidence" value="ECO:0007669"/>
    <property type="project" value="UniProtKB-KW"/>
</dbReference>
<dbReference type="SUPFAM" id="SSF46689">
    <property type="entry name" value="Homeodomain-like"/>
    <property type="match status" value="1"/>
</dbReference>
<dbReference type="Gene3D" id="1.10.10.60">
    <property type="entry name" value="Homeodomain-like"/>
    <property type="match status" value="1"/>
</dbReference>
<evidence type="ECO:0000256" key="4">
    <source>
        <dbReference type="ARBA" id="ARBA00023015"/>
    </source>
</evidence>
<dbReference type="Pfam" id="PF02954">
    <property type="entry name" value="HTH_8"/>
    <property type="match status" value="1"/>
</dbReference>
<dbReference type="Pfam" id="PF25601">
    <property type="entry name" value="AAA_lid_14"/>
    <property type="match status" value="1"/>
</dbReference>
<dbReference type="Gene3D" id="1.10.8.60">
    <property type="match status" value="1"/>
</dbReference>
<dbReference type="InterPro" id="IPR025662">
    <property type="entry name" value="Sigma_54_int_dom_ATP-bd_1"/>
</dbReference>
<keyword evidence="5" id="KW-0238">DNA-binding</keyword>
<dbReference type="GO" id="GO:0000160">
    <property type="term" value="P:phosphorelay signal transduction system"/>
    <property type="evidence" value="ECO:0007669"/>
    <property type="project" value="UniProtKB-KW"/>
</dbReference>
<accession>A0A545TEV6</accession>
<dbReference type="GO" id="GO:0043565">
    <property type="term" value="F:sequence-specific DNA binding"/>
    <property type="evidence" value="ECO:0007669"/>
    <property type="project" value="InterPro"/>
</dbReference>
<dbReference type="Pfam" id="PF00158">
    <property type="entry name" value="Sigma54_activat"/>
    <property type="match status" value="1"/>
</dbReference>
<keyword evidence="3" id="KW-0902">Two-component regulatory system</keyword>
<dbReference type="InterPro" id="IPR009057">
    <property type="entry name" value="Homeodomain-like_sf"/>
</dbReference>
<proteinExistence type="predicted"/>
<dbReference type="SUPFAM" id="SSF52540">
    <property type="entry name" value="P-loop containing nucleoside triphosphate hydrolases"/>
    <property type="match status" value="1"/>
</dbReference>
<keyword evidence="11" id="KW-1185">Reference proteome</keyword>